<dbReference type="InterPro" id="IPR020892">
    <property type="entry name" value="Cyclophilin-type_PPIase_CS"/>
</dbReference>
<dbReference type="PRINTS" id="PR00153">
    <property type="entry name" value="CSAPPISMRASE"/>
</dbReference>
<evidence type="ECO:0000256" key="4">
    <source>
        <dbReference type="RuleBase" id="RU363019"/>
    </source>
</evidence>
<dbReference type="PROSITE" id="PS50072">
    <property type="entry name" value="CSA_PPIASE_2"/>
    <property type="match status" value="1"/>
</dbReference>
<organism evidence="7">
    <name type="scientific">Noctiluca scintillans</name>
    <name type="common">Sea sparkle</name>
    <name type="synonym">Red tide dinoflagellate</name>
    <dbReference type="NCBI Taxonomy" id="2966"/>
    <lineage>
        <taxon>Eukaryota</taxon>
        <taxon>Sar</taxon>
        <taxon>Alveolata</taxon>
        <taxon>Dinophyceae</taxon>
        <taxon>Noctilucales</taxon>
        <taxon>Noctilucaceae</taxon>
        <taxon>Noctiluca</taxon>
    </lineage>
</organism>
<dbReference type="EMBL" id="HBFQ01021818">
    <property type="protein sequence ID" value="CAD8840920.1"/>
    <property type="molecule type" value="Transcribed_RNA"/>
</dbReference>
<dbReference type="GO" id="GO:0003755">
    <property type="term" value="F:peptidyl-prolyl cis-trans isomerase activity"/>
    <property type="evidence" value="ECO:0007669"/>
    <property type="project" value="UniProtKB-UniRule"/>
</dbReference>
<gene>
    <name evidence="7" type="ORF">NSCI0253_LOCUS15268</name>
</gene>
<dbReference type="GO" id="GO:0016018">
    <property type="term" value="F:cyclosporin A binding"/>
    <property type="evidence" value="ECO:0007669"/>
    <property type="project" value="TreeGrafter"/>
</dbReference>
<dbReference type="InterPro" id="IPR002130">
    <property type="entry name" value="Cyclophilin-type_PPIase_dom"/>
</dbReference>
<comment type="similarity">
    <text evidence="4">Belongs to the cyclophilin-type PPIase family.</text>
</comment>
<accession>A0A7S1F2N9</accession>
<dbReference type="Gene3D" id="2.40.100.10">
    <property type="entry name" value="Cyclophilin-like"/>
    <property type="match status" value="1"/>
</dbReference>
<dbReference type="InterPro" id="IPR029000">
    <property type="entry name" value="Cyclophilin-like_dom_sf"/>
</dbReference>
<dbReference type="Pfam" id="PF00160">
    <property type="entry name" value="Pro_isomerase"/>
    <property type="match status" value="1"/>
</dbReference>
<protein>
    <recommendedName>
        <fullName evidence="4">Peptidyl-prolyl cis-trans isomerase</fullName>
        <shortName evidence="4">PPIase</shortName>
        <ecNumber evidence="4">5.2.1.8</ecNumber>
    </recommendedName>
</protein>
<dbReference type="SUPFAM" id="SSF50891">
    <property type="entry name" value="Cyclophilin-like"/>
    <property type="match status" value="1"/>
</dbReference>
<evidence type="ECO:0000256" key="5">
    <source>
        <dbReference type="SAM" id="MobiDB-lite"/>
    </source>
</evidence>
<dbReference type="EC" id="5.2.1.8" evidence="4"/>
<sequence>MGGLFSSLFGLQEPPVPDPDVDAKYQPPLGQVNPANPKVYMDVSCGGKPTGRIVMELRADVTPRTAENFRALCTGERGFGYTDCVFHRIVPKFVCQGGDIVKGDGTGAKSIYGDTFDDENFELKHQGPGTLSMANAGPNTNGSQFFLCTSVTDWLDGKHCVFGQVVEGYSVVAAMESCGSAGGGGATSLKVKIDSCGVLVDEA</sequence>
<dbReference type="PIRSF" id="PIRSF001467">
    <property type="entry name" value="Peptidylpro_ismrse"/>
    <property type="match status" value="1"/>
</dbReference>
<dbReference type="FunFam" id="2.40.100.10:FF:000013">
    <property type="entry name" value="Peptidyl-prolyl cis-trans isomerase"/>
    <property type="match status" value="1"/>
</dbReference>
<comment type="function">
    <text evidence="4">PPIases accelerate the folding of proteins. It catalyzes the cis-trans isomerization of proline imidic peptide bonds in oligopeptides.</text>
</comment>
<evidence type="ECO:0000313" key="7">
    <source>
        <dbReference type="EMBL" id="CAD8840920.1"/>
    </source>
</evidence>
<feature type="domain" description="PPIase cyclophilin-type" evidence="6">
    <location>
        <begin position="40"/>
        <end position="198"/>
    </location>
</feature>
<keyword evidence="3 4" id="KW-0413">Isomerase</keyword>
<evidence type="ECO:0000256" key="2">
    <source>
        <dbReference type="ARBA" id="ARBA00023110"/>
    </source>
</evidence>
<evidence type="ECO:0000256" key="3">
    <source>
        <dbReference type="ARBA" id="ARBA00023235"/>
    </source>
</evidence>
<evidence type="ECO:0000256" key="1">
    <source>
        <dbReference type="ARBA" id="ARBA00000971"/>
    </source>
</evidence>
<name>A0A7S1F2N9_NOCSC</name>
<dbReference type="InterPro" id="IPR024936">
    <property type="entry name" value="Cyclophilin-type_PPIase"/>
</dbReference>
<dbReference type="GO" id="GO:0006457">
    <property type="term" value="P:protein folding"/>
    <property type="evidence" value="ECO:0007669"/>
    <property type="project" value="InterPro"/>
</dbReference>
<dbReference type="GO" id="GO:0005737">
    <property type="term" value="C:cytoplasm"/>
    <property type="evidence" value="ECO:0007669"/>
    <property type="project" value="TreeGrafter"/>
</dbReference>
<proteinExistence type="inferred from homology"/>
<dbReference type="PROSITE" id="PS00170">
    <property type="entry name" value="CSA_PPIASE_1"/>
    <property type="match status" value="1"/>
</dbReference>
<dbReference type="AlphaFoldDB" id="A0A7S1F2N9"/>
<dbReference type="PANTHER" id="PTHR11071">
    <property type="entry name" value="PEPTIDYL-PROLYL CIS-TRANS ISOMERASE"/>
    <property type="match status" value="1"/>
</dbReference>
<feature type="region of interest" description="Disordered" evidence="5">
    <location>
        <begin position="1"/>
        <end position="20"/>
    </location>
</feature>
<dbReference type="PANTHER" id="PTHR11071:SF569">
    <property type="entry name" value="PEPTIDYL-PROLYL CIS-TRANS ISOMERASE"/>
    <property type="match status" value="1"/>
</dbReference>
<keyword evidence="2 4" id="KW-0697">Rotamase</keyword>
<evidence type="ECO:0000259" key="6">
    <source>
        <dbReference type="PROSITE" id="PS50072"/>
    </source>
</evidence>
<comment type="catalytic activity">
    <reaction evidence="1 4">
        <text>[protein]-peptidylproline (omega=180) = [protein]-peptidylproline (omega=0)</text>
        <dbReference type="Rhea" id="RHEA:16237"/>
        <dbReference type="Rhea" id="RHEA-COMP:10747"/>
        <dbReference type="Rhea" id="RHEA-COMP:10748"/>
        <dbReference type="ChEBI" id="CHEBI:83833"/>
        <dbReference type="ChEBI" id="CHEBI:83834"/>
        <dbReference type="EC" id="5.2.1.8"/>
    </reaction>
</comment>
<reference evidence="7" key="1">
    <citation type="submission" date="2021-01" db="EMBL/GenBank/DDBJ databases">
        <authorList>
            <person name="Corre E."/>
            <person name="Pelletier E."/>
            <person name="Niang G."/>
            <person name="Scheremetjew M."/>
            <person name="Finn R."/>
            <person name="Kale V."/>
            <person name="Holt S."/>
            <person name="Cochrane G."/>
            <person name="Meng A."/>
            <person name="Brown T."/>
            <person name="Cohen L."/>
        </authorList>
    </citation>
    <scope>NUCLEOTIDE SEQUENCE</scope>
</reference>